<feature type="region of interest" description="Disordered" evidence="1">
    <location>
        <begin position="1"/>
        <end position="22"/>
    </location>
</feature>
<reference evidence="2" key="1">
    <citation type="journal article" date="2023" name="Mol. Phylogenet. Evol.">
        <title>Genome-scale phylogeny and comparative genomics of the fungal order Sordariales.</title>
        <authorList>
            <person name="Hensen N."/>
            <person name="Bonometti L."/>
            <person name="Westerberg I."/>
            <person name="Brannstrom I.O."/>
            <person name="Guillou S."/>
            <person name="Cros-Aarteil S."/>
            <person name="Calhoun S."/>
            <person name="Haridas S."/>
            <person name="Kuo A."/>
            <person name="Mondo S."/>
            <person name="Pangilinan J."/>
            <person name="Riley R."/>
            <person name="LaButti K."/>
            <person name="Andreopoulos B."/>
            <person name="Lipzen A."/>
            <person name="Chen C."/>
            <person name="Yan M."/>
            <person name="Daum C."/>
            <person name="Ng V."/>
            <person name="Clum A."/>
            <person name="Steindorff A."/>
            <person name="Ohm R.A."/>
            <person name="Martin F."/>
            <person name="Silar P."/>
            <person name="Natvig D.O."/>
            <person name="Lalanne C."/>
            <person name="Gautier V."/>
            <person name="Ament-Velasquez S.L."/>
            <person name="Kruys A."/>
            <person name="Hutchinson M.I."/>
            <person name="Powell A.J."/>
            <person name="Barry K."/>
            <person name="Miller A.N."/>
            <person name="Grigoriev I.V."/>
            <person name="Debuchy R."/>
            <person name="Gladieux P."/>
            <person name="Hiltunen Thoren M."/>
            <person name="Johannesson H."/>
        </authorList>
    </citation>
    <scope>NUCLEOTIDE SEQUENCE</scope>
    <source>
        <strain evidence="2">CBS 532.94</strain>
    </source>
</reference>
<sequence length="80" mass="9111">MRTNCVRPSRLGASSRSSRRGLLPPTIQQQSRFYAVDQESVNALLQDYLDSAIEEEVNEKPFVTPGTQAERDRIWTVWTG</sequence>
<dbReference type="Proteomes" id="UP001303760">
    <property type="component" value="Unassembled WGS sequence"/>
</dbReference>
<gene>
    <name evidence="2" type="ORF">C8A03DRAFT_38488</name>
</gene>
<comment type="caution">
    <text evidence="2">The sequence shown here is derived from an EMBL/GenBank/DDBJ whole genome shotgun (WGS) entry which is preliminary data.</text>
</comment>
<dbReference type="EMBL" id="MU860477">
    <property type="protein sequence ID" value="KAK4233785.1"/>
    <property type="molecule type" value="Genomic_DNA"/>
</dbReference>
<reference evidence="2" key="2">
    <citation type="submission" date="2023-05" db="EMBL/GenBank/DDBJ databases">
        <authorList>
            <consortium name="Lawrence Berkeley National Laboratory"/>
            <person name="Steindorff A."/>
            <person name="Hensen N."/>
            <person name="Bonometti L."/>
            <person name="Westerberg I."/>
            <person name="Brannstrom I.O."/>
            <person name="Guillou S."/>
            <person name="Cros-Aarteil S."/>
            <person name="Calhoun S."/>
            <person name="Haridas S."/>
            <person name="Kuo A."/>
            <person name="Mondo S."/>
            <person name="Pangilinan J."/>
            <person name="Riley R."/>
            <person name="Labutti K."/>
            <person name="Andreopoulos B."/>
            <person name="Lipzen A."/>
            <person name="Chen C."/>
            <person name="Yanf M."/>
            <person name="Daum C."/>
            <person name="Ng V."/>
            <person name="Clum A."/>
            <person name="Ohm R."/>
            <person name="Martin F."/>
            <person name="Silar P."/>
            <person name="Natvig D."/>
            <person name="Lalanne C."/>
            <person name="Gautier V."/>
            <person name="Ament-Velasquez S.L."/>
            <person name="Kruys A."/>
            <person name="Hutchinson M.I."/>
            <person name="Powell A.J."/>
            <person name="Barry K."/>
            <person name="Miller A.N."/>
            <person name="Grigoriev I.V."/>
            <person name="Debuchy R."/>
            <person name="Gladieux P."/>
            <person name="Thoren M.H."/>
            <person name="Johannesson H."/>
        </authorList>
    </citation>
    <scope>NUCLEOTIDE SEQUENCE</scope>
    <source>
        <strain evidence="2">CBS 532.94</strain>
    </source>
</reference>
<proteinExistence type="predicted"/>
<evidence type="ECO:0000313" key="3">
    <source>
        <dbReference type="Proteomes" id="UP001303760"/>
    </source>
</evidence>
<keyword evidence="3" id="KW-1185">Reference proteome</keyword>
<name>A0AAN7C227_9PEZI</name>
<feature type="non-terminal residue" evidence="2">
    <location>
        <position position="80"/>
    </location>
</feature>
<protein>
    <submittedName>
        <fullName evidence="2">Uncharacterized protein</fullName>
    </submittedName>
</protein>
<accession>A0AAN7C227</accession>
<organism evidence="2 3">
    <name type="scientific">Achaetomium macrosporum</name>
    <dbReference type="NCBI Taxonomy" id="79813"/>
    <lineage>
        <taxon>Eukaryota</taxon>
        <taxon>Fungi</taxon>
        <taxon>Dikarya</taxon>
        <taxon>Ascomycota</taxon>
        <taxon>Pezizomycotina</taxon>
        <taxon>Sordariomycetes</taxon>
        <taxon>Sordariomycetidae</taxon>
        <taxon>Sordariales</taxon>
        <taxon>Chaetomiaceae</taxon>
        <taxon>Achaetomium</taxon>
    </lineage>
</organism>
<evidence type="ECO:0000256" key="1">
    <source>
        <dbReference type="SAM" id="MobiDB-lite"/>
    </source>
</evidence>
<dbReference type="AlphaFoldDB" id="A0AAN7C227"/>
<feature type="compositionally biased region" description="Low complexity" evidence="1">
    <location>
        <begin position="7"/>
        <end position="22"/>
    </location>
</feature>
<evidence type="ECO:0000313" key="2">
    <source>
        <dbReference type="EMBL" id="KAK4233785.1"/>
    </source>
</evidence>